<dbReference type="InterPro" id="IPR004378">
    <property type="entry name" value="F420H2_quin_Rdtase"/>
</dbReference>
<dbReference type="AlphaFoldDB" id="A0AAU7JXD6"/>
<proteinExistence type="inferred from homology"/>
<evidence type="ECO:0000256" key="1">
    <source>
        <dbReference type="ARBA" id="ARBA00008710"/>
    </source>
</evidence>
<sequence length="145" mass="15591">MNTVMRTLMRTANKAAVAIYKVTGGRLGGKASGGVPVLLLTVTGRRTGQPRTTPVGYFEHEGGYLVVGSAGGMPQDPQWFRNLRATSRAEVQVGRQVSAVTVREVTGAERDAAWKDVVVARCPPFAKYEVKTSRTIPLALLTPVH</sequence>
<gene>
    <name evidence="3" type="ORF">ABEG17_06925</name>
</gene>
<dbReference type="PANTHER" id="PTHR39428">
    <property type="entry name" value="F420H(2)-DEPENDENT QUINONE REDUCTASE RV1261C"/>
    <property type="match status" value="1"/>
</dbReference>
<name>A0AAU7JXD6_9MICO</name>
<comment type="catalytic activity">
    <reaction evidence="2">
        <text>oxidized coenzyme F420-(gamma-L-Glu)(n) + a quinol + H(+) = reduced coenzyme F420-(gamma-L-Glu)(n) + a quinone</text>
        <dbReference type="Rhea" id="RHEA:39663"/>
        <dbReference type="Rhea" id="RHEA-COMP:12939"/>
        <dbReference type="Rhea" id="RHEA-COMP:14378"/>
        <dbReference type="ChEBI" id="CHEBI:15378"/>
        <dbReference type="ChEBI" id="CHEBI:24646"/>
        <dbReference type="ChEBI" id="CHEBI:132124"/>
        <dbReference type="ChEBI" id="CHEBI:133980"/>
        <dbReference type="ChEBI" id="CHEBI:139511"/>
    </reaction>
</comment>
<dbReference type="RefSeq" id="WP_406832545.1">
    <property type="nucleotide sequence ID" value="NZ_CP157483.1"/>
</dbReference>
<accession>A0AAU7JXD6</accession>
<dbReference type="GO" id="GO:0005886">
    <property type="term" value="C:plasma membrane"/>
    <property type="evidence" value="ECO:0007669"/>
    <property type="project" value="TreeGrafter"/>
</dbReference>
<dbReference type="SUPFAM" id="SSF50475">
    <property type="entry name" value="FMN-binding split barrel"/>
    <property type="match status" value="1"/>
</dbReference>
<evidence type="ECO:0000313" key="3">
    <source>
        <dbReference type="EMBL" id="XBO45062.1"/>
    </source>
</evidence>
<dbReference type="NCBIfam" id="TIGR00026">
    <property type="entry name" value="hi_GC_TIGR00026"/>
    <property type="match status" value="1"/>
</dbReference>
<dbReference type="GO" id="GO:0070967">
    <property type="term" value="F:coenzyme F420 binding"/>
    <property type="evidence" value="ECO:0007669"/>
    <property type="project" value="TreeGrafter"/>
</dbReference>
<organism evidence="3">
    <name type="scientific">Pedococcus sp. KACC 23699</name>
    <dbReference type="NCBI Taxonomy" id="3149228"/>
    <lineage>
        <taxon>Bacteria</taxon>
        <taxon>Bacillati</taxon>
        <taxon>Actinomycetota</taxon>
        <taxon>Actinomycetes</taxon>
        <taxon>Micrococcales</taxon>
        <taxon>Intrasporangiaceae</taxon>
        <taxon>Pedococcus</taxon>
    </lineage>
</organism>
<protein>
    <submittedName>
        <fullName evidence="3">Nitroreductase family deazaflavin-dependent oxidoreductase</fullName>
    </submittedName>
</protein>
<comment type="similarity">
    <text evidence="1">Belongs to the F420H(2)-dependent quinone reductase family.</text>
</comment>
<dbReference type="PANTHER" id="PTHR39428:SF1">
    <property type="entry name" value="F420H(2)-DEPENDENT QUINONE REDUCTASE RV1261C"/>
    <property type="match status" value="1"/>
</dbReference>
<dbReference type="GO" id="GO:0016491">
    <property type="term" value="F:oxidoreductase activity"/>
    <property type="evidence" value="ECO:0007669"/>
    <property type="project" value="InterPro"/>
</dbReference>
<reference evidence="3" key="1">
    <citation type="submission" date="2024-05" db="EMBL/GenBank/DDBJ databases">
        <authorList>
            <person name="Kim S."/>
            <person name="Heo J."/>
            <person name="Choi H."/>
            <person name="Choi Y."/>
            <person name="Kwon S.-W."/>
            <person name="Kim Y."/>
        </authorList>
    </citation>
    <scope>NUCLEOTIDE SEQUENCE</scope>
    <source>
        <strain evidence="3">KACC 23699</strain>
    </source>
</reference>
<dbReference type="InterPro" id="IPR012349">
    <property type="entry name" value="Split_barrel_FMN-bd"/>
</dbReference>
<dbReference type="EMBL" id="CP157483">
    <property type="protein sequence ID" value="XBO45062.1"/>
    <property type="molecule type" value="Genomic_DNA"/>
</dbReference>
<dbReference type="Pfam" id="PF04075">
    <property type="entry name" value="F420H2_quin_red"/>
    <property type="match status" value="1"/>
</dbReference>
<evidence type="ECO:0000256" key="2">
    <source>
        <dbReference type="ARBA" id="ARBA00049106"/>
    </source>
</evidence>
<dbReference type="Gene3D" id="2.30.110.10">
    <property type="entry name" value="Electron Transport, Fmn-binding Protein, Chain A"/>
    <property type="match status" value="1"/>
</dbReference>